<dbReference type="Proteomes" id="UP000283090">
    <property type="component" value="Unassembled WGS sequence"/>
</dbReference>
<dbReference type="EMBL" id="SAEB01000012">
    <property type="protein sequence ID" value="RVD81770.1"/>
    <property type="molecule type" value="Genomic_DNA"/>
</dbReference>
<feature type="compositionally biased region" description="Polar residues" evidence="1">
    <location>
        <begin position="66"/>
        <end position="77"/>
    </location>
</feature>
<protein>
    <submittedName>
        <fullName evidence="2">Uncharacterized protein</fullName>
    </submittedName>
</protein>
<reference evidence="2 3" key="1">
    <citation type="submission" date="2019-01" db="EMBL/GenBank/DDBJ databases">
        <title>Intercellular communication is required for trap formation in the nematode-trapping fungus Duddingtonia flagrans.</title>
        <authorList>
            <person name="Youssar L."/>
            <person name="Wernet V."/>
            <person name="Hensel N."/>
            <person name="Hildebrandt H.-G."/>
            <person name="Fischer R."/>
        </authorList>
    </citation>
    <scope>NUCLEOTIDE SEQUENCE [LARGE SCALE GENOMIC DNA]</scope>
    <source>
        <strain evidence="2 3">CBS H-5679</strain>
    </source>
</reference>
<accession>A0A436ZS58</accession>
<sequence>MQQEQHDARNTMAKTLTLDELEEYNSSGVPVVPGLTPCSRRNRGTRKYNDGLDDEELEERFARVELNSNEDTVNNRKATPVAILSRPSEKHQHGANPATIPISSTRGQNPKHRNANKTRTPHSQNPENANFSNLSKAQQRKLRNRDRLARVQQRIDTNRAYKERLLEDAKNAGGKGGTRRSETTAPGIASSTTAPHHTNHPSGARDSQPVPEFTVIQRPPRPAKTPSPVPISGPSSVDAWLYEQSTSGPWNPLQVANELHPSGNRDRRREHFQRIQSETDRDLAQLDEYLVDLETSIKKD</sequence>
<dbReference type="GeneID" id="93591930"/>
<gene>
    <name evidence="2" type="ORF">DFL_009619</name>
</gene>
<dbReference type="AlphaFoldDB" id="A0A436ZS58"/>
<dbReference type="RefSeq" id="XP_067487314.1">
    <property type="nucleotide sequence ID" value="XM_067639533.1"/>
</dbReference>
<organism evidence="2 3">
    <name type="scientific">Arthrobotrys flagrans</name>
    <name type="common">Nematode-trapping fungus</name>
    <name type="synonym">Trichothecium flagrans</name>
    <dbReference type="NCBI Taxonomy" id="97331"/>
    <lineage>
        <taxon>Eukaryota</taxon>
        <taxon>Fungi</taxon>
        <taxon>Dikarya</taxon>
        <taxon>Ascomycota</taxon>
        <taxon>Pezizomycotina</taxon>
        <taxon>Orbiliomycetes</taxon>
        <taxon>Orbiliales</taxon>
        <taxon>Orbiliaceae</taxon>
        <taxon>Arthrobotrys</taxon>
    </lineage>
</organism>
<proteinExistence type="predicted"/>
<feature type="compositionally biased region" description="Basic residues" evidence="1">
    <location>
        <begin position="109"/>
        <end position="120"/>
    </location>
</feature>
<evidence type="ECO:0000313" key="2">
    <source>
        <dbReference type="EMBL" id="RVD81770.1"/>
    </source>
</evidence>
<dbReference type="OrthoDB" id="5370371at2759"/>
<evidence type="ECO:0000256" key="1">
    <source>
        <dbReference type="SAM" id="MobiDB-lite"/>
    </source>
</evidence>
<feature type="compositionally biased region" description="Basic and acidic residues" evidence="1">
    <location>
        <begin position="156"/>
        <end position="170"/>
    </location>
</feature>
<feature type="region of interest" description="Disordered" evidence="1">
    <location>
        <begin position="27"/>
        <end position="270"/>
    </location>
</feature>
<name>A0A436ZS58_ARTFL</name>
<keyword evidence="3" id="KW-1185">Reference proteome</keyword>
<comment type="caution">
    <text evidence="2">The sequence shown here is derived from an EMBL/GenBank/DDBJ whole genome shotgun (WGS) entry which is preliminary data.</text>
</comment>
<feature type="compositionally biased region" description="Pro residues" evidence="1">
    <location>
        <begin position="219"/>
        <end position="231"/>
    </location>
</feature>
<evidence type="ECO:0000313" key="3">
    <source>
        <dbReference type="Proteomes" id="UP000283090"/>
    </source>
</evidence>
<dbReference type="VEuPathDB" id="FungiDB:DFL_009619"/>
<feature type="compositionally biased region" description="Polar residues" evidence="1">
    <location>
        <begin position="121"/>
        <end position="137"/>
    </location>
</feature>